<dbReference type="AlphaFoldDB" id="A0A1I0QVW1"/>
<protein>
    <submittedName>
        <fullName evidence="1">Uncharacterized protein</fullName>
    </submittedName>
</protein>
<proteinExistence type="predicted"/>
<dbReference type="Proteomes" id="UP000199701">
    <property type="component" value="Unassembled WGS sequence"/>
</dbReference>
<name>A0A1I0QVW1_9FIRM</name>
<organism evidence="1 2">
    <name type="scientific">[Clostridium] fimetarium</name>
    <dbReference type="NCBI Taxonomy" id="99656"/>
    <lineage>
        <taxon>Bacteria</taxon>
        <taxon>Bacillati</taxon>
        <taxon>Bacillota</taxon>
        <taxon>Clostridia</taxon>
        <taxon>Lachnospirales</taxon>
        <taxon>Lachnospiraceae</taxon>
    </lineage>
</organism>
<dbReference type="EMBL" id="FOJI01000009">
    <property type="protein sequence ID" value="SEW31589.1"/>
    <property type="molecule type" value="Genomic_DNA"/>
</dbReference>
<sequence length="172" mass="19986">MSKKIKLKKLASMNFTEGMEYINKCYDLELDQEDFHFNIDASDAIGAAVIEAMAHTSSARDEIEADGISYFYYNIRYIEEEQDIKKLEDLYGFEIEDSDEDEDENGHSDEDVDYDYFNQCIEKICNNNNDIKDLLKDLEDALGVWGAVKINNKDSGDDMIKKWQESKKKKEN</sequence>
<accession>A0A1I0QVW1</accession>
<dbReference type="RefSeq" id="WP_092454547.1">
    <property type="nucleotide sequence ID" value="NZ_FOJI01000009.1"/>
</dbReference>
<gene>
    <name evidence="1" type="ORF">SAMN05421659_109163</name>
</gene>
<reference evidence="1 2" key="1">
    <citation type="submission" date="2016-10" db="EMBL/GenBank/DDBJ databases">
        <authorList>
            <person name="de Groot N.N."/>
        </authorList>
    </citation>
    <scope>NUCLEOTIDE SEQUENCE [LARGE SCALE GENOMIC DNA]</scope>
    <source>
        <strain evidence="1 2">DSM 9179</strain>
    </source>
</reference>
<evidence type="ECO:0000313" key="2">
    <source>
        <dbReference type="Proteomes" id="UP000199701"/>
    </source>
</evidence>
<evidence type="ECO:0000313" key="1">
    <source>
        <dbReference type="EMBL" id="SEW31589.1"/>
    </source>
</evidence>
<keyword evidence="2" id="KW-1185">Reference proteome</keyword>
<dbReference type="STRING" id="99656.SAMN05421659_109163"/>